<organism evidence="1 2">
    <name type="scientific">Xylaria bambusicola</name>
    <dbReference type="NCBI Taxonomy" id="326684"/>
    <lineage>
        <taxon>Eukaryota</taxon>
        <taxon>Fungi</taxon>
        <taxon>Dikarya</taxon>
        <taxon>Ascomycota</taxon>
        <taxon>Pezizomycotina</taxon>
        <taxon>Sordariomycetes</taxon>
        <taxon>Xylariomycetidae</taxon>
        <taxon>Xylariales</taxon>
        <taxon>Xylariaceae</taxon>
        <taxon>Xylaria</taxon>
    </lineage>
</organism>
<evidence type="ECO:0000313" key="1">
    <source>
        <dbReference type="EMBL" id="KAK5633429.1"/>
    </source>
</evidence>
<gene>
    <name evidence="1" type="ORF">RRF57_009143</name>
</gene>
<keyword evidence="2" id="KW-1185">Reference proteome</keyword>
<dbReference type="Proteomes" id="UP001305414">
    <property type="component" value="Unassembled WGS sequence"/>
</dbReference>
<dbReference type="AlphaFoldDB" id="A0AAN7UT68"/>
<reference evidence="1 2" key="1">
    <citation type="submission" date="2023-10" db="EMBL/GenBank/DDBJ databases">
        <title>Draft genome sequence of Xylaria bambusicola isolate GMP-LS, the root and basal stem rot pathogen of sugarcane in Indonesia.</title>
        <authorList>
            <person name="Selvaraj P."/>
            <person name="Muralishankar V."/>
            <person name="Muruganantham S."/>
            <person name="Sp S."/>
            <person name="Haryani S."/>
            <person name="Lau K.J.X."/>
            <person name="Naqvi N.I."/>
        </authorList>
    </citation>
    <scope>NUCLEOTIDE SEQUENCE [LARGE SCALE GENOMIC DNA]</scope>
    <source>
        <strain evidence="1">GMP-LS</strain>
    </source>
</reference>
<proteinExistence type="predicted"/>
<name>A0AAN7UT68_9PEZI</name>
<dbReference type="EMBL" id="JAWHQM010000032">
    <property type="protein sequence ID" value="KAK5633429.1"/>
    <property type="molecule type" value="Genomic_DNA"/>
</dbReference>
<accession>A0AAN7UT68</accession>
<comment type="caution">
    <text evidence="1">The sequence shown here is derived from an EMBL/GenBank/DDBJ whole genome shotgun (WGS) entry which is preliminary data.</text>
</comment>
<sequence>MSIPLTHLLSLDFLVNDPHANLSDLAFQTIHGLTGPDTAVTLTMALPIGYANKTWPLPYALIIGHIYGEIEALPVFQLWYRTGSFLDLQLRVLNGSPKYIPC</sequence>
<evidence type="ECO:0000313" key="2">
    <source>
        <dbReference type="Proteomes" id="UP001305414"/>
    </source>
</evidence>
<protein>
    <submittedName>
        <fullName evidence="1">Uncharacterized protein</fullName>
    </submittedName>
</protein>